<sequence length="305" mass="32975">MQTVPDFEIFSAIIEAGSFSSAAAQLNLTKSAVSHRITRLEKRLGVLLLQRSTRKLSLTEAGARYLAHANQALHHAQAAEQEASQFGTELIGDLRLHAPMSFGVRHIAPLLPQFLIQHPKVSIDLILDDAPASASDGRYDIALRASALPSSAQITRSLAPLKSIVCASPDYVRKHGFPTAPAELASQNCILFSYSDNQDLWEFKTSQGPERINVSGNLKVNNSEALSAAAVAGGGIARLPTFIAGALIAEGQLVRLLPEFEMPSKPLSMVFSDRKLISRSTRALVDFLVSAYGTQQPYWDVQSGN</sequence>
<evidence type="ECO:0000313" key="6">
    <source>
        <dbReference type="EMBL" id="RKQ89583.1"/>
    </source>
</evidence>
<comment type="caution">
    <text evidence="6">The sequence shown here is derived from an EMBL/GenBank/DDBJ whole genome shotgun (WGS) entry which is preliminary data.</text>
</comment>
<dbReference type="InterPro" id="IPR000847">
    <property type="entry name" value="LysR_HTH_N"/>
</dbReference>
<gene>
    <name evidence="6" type="ORF">C7435_3286</name>
</gene>
<keyword evidence="3 6" id="KW-0238">DNA-binding</keyword>
<evidence type="ECO:0000313" key="7">
    <source>
        <dbReference type="Proteomes" id="UP000273675"/>
    </source>
</evidence>
<keyword evidence="2" id="KW-0805">Transcription regulation</keyword>
<dbReference type="SUPFAM" id="SSF46785">
    <property type="entry name" value="Winged helix' DNA-binding domain"/>
    <property type="match status" value="1"/>
</dbReference>
<dbReference type="FunFam" id="1.10.10.10:FF:000001">
    <property type="entry name" value="LysR family transcriptional regulator"/>
    <property type="match status" value="1"/>
</dbReference>
<dbReference type="PANTHER" id="PTHR30537">
    <property type="entry name" value="HTH-TYPE TRANSCRIPTIONAL REGULATOR"/>
    <property type="match status" value="1"/>
</dbReference>
<dbReference type="InterPro" id="IPR005119">
    <property type="entry name" value="LysR_subst-bd"/>
</dbReference>
<evidence type="ECO:0000259" key="5">
    <source>
        <dbReference type="PROSITE" id="PS50931"/>
    </source>
</evidence>
<protein>
    <submittedName>
        <fullName evidence="6">DNA-binding transcriptional LysR family regulator</fullName>
    </submittedName>
</protein>
<dbReference type="Gene3D" id="1.10.10.10">
    <property type="entry name" value="Winged helix-like DNA-binding domain superfamily/Winged helix DNA-binding domain"/>
    <property type="match status" value="1"/>
</dbReference>
<dbReference type="AlphaFoldDB" id="A0A495CW48"/>
<feature type="domain" description="HTH lysR-type" evidence="5">
    <location>
        <begin position="1"/>
        <end position="59"/>
    </location>
</feature>
<accession>A0A495CW48</accession>
<dbReference type="Pfam" id="PF00126">
    <property type="entry name" value="HTH_1"/>
    <property type="match status" value="1"/>
</dbReference>
<dbReference type="InterPro" id="IPR058163">
    <property type="entry name" value="LysR-type_TF_proteobact-type"/>
</dbReference>
<dbReference type="PRINTS" id="PR00039">
    <property type="entry name" value="HTHLYSR"/>
</dbReference>
<comment type="similarity">
    <text evidence="1">Belongs to the LysR transcriptional regulatory family.</text>
</comment>
<evidence type="ECO:0000256" key="2">
    <source>
        <dbReference type="ARBA" id="ARBA00023015"/>
    </source>
</evidence>
<evidence type="ECO:0000256" key="4">
    <source>
        <dbReference type="ARBA" id="ARBA00023163"/>
    </source>
</evidence>
<name>A0A495CW48_9PROT</name>
<dbReference type="GO" id="GO:0043565">
    <property type="term" value="F:sequence-specific DNA binding"/>
    <property type="evidence" value="ECO:0007669"/>
    <property type="project" value="TreeGrafter"/>
</dbReference>
<dbReference type="CDD" id="cd08422">
    <property type="entry name" value="PBP2_CrgA_like"/>
    <property type="match status" value="1"/>
</dbReference>
<dbReference type="Pfam" id="PF03466">
    <property type="entry name" value="LysR_substrate"/>
    <property type="match status" value="1"/>
</dbReference>
<dbReference type="InterPro" id="IPR036390">
    <property type="entry name" value="WH_DNA-bd_sf"/>
</dbReference>
<evidence type="ECO:0000256" key="1">
    <source>
        <dbReference type="ARBA" id="ARBA00009437"/>
    </source>
</evidence>
<dbReference type="SUPFAM" id="SSF53850">
    <property type="entry name" value="Periplasmic binding protein-like II"/>
    <property type="match status" value="1"/>
</dbReference>
<proteinExistence type="inferred from homology"/>
<dbReference type="Proteomes" id="UP000273675">
    <property type="component" value="Unassembled WGS sequence"/>
</dbReference>
<dbReference type="GO" id="GO:0003700">
    <property type="term" value="F:DNA-binding transcription factor activity"/>
    <property type="evidence" value="ECO:0007669"/>
    <property type="project" value="InterPro"/>
</dbReference>
<dbReference type="GO" id="GO:0006351">
    <property type="term" value="P:DNA-templated transcription"/>
    <property type="evidence" value="ECO:0007669"/>
    <property type="project" value="TreeGrafter"/>
</dbReference>
<dbReference type="InterPro" id="IPR036388">
    <property type="entry name" value="WH-like_DNA-bd_sf"/>
</dbReference>
<dbReference type="PANTHER" id="PTHR30537:SF5">
    <property type="entry name" value="HTH-TYPE TRANSCRIPTIONAL ACTIVATOR TTDR-RELATED"/>
    <property type="match status" value="1"/>
</dbReference>
<dbReference type="EMBL" id="RBIM01000009">
    <property type="protein sequence ID" value="RKQ89583.1"/>
    <property type="molecule type" value="Genomic_DNA"/>
</dbReference>
<dbReference type="PROSITE" id="PS50931">
    <property type="entry name" value="HTH_LYSR"/>
    <property type="match status" value="1"/>
</dbReference>
<organism evidence="6 7">
    <name type="scientific">Maricaulis maris</name>
    <dbReference type="NCBI Taxonomy" id="74318"/>
    <lineage>
        <taxon>Bacteria</taxon>
        <taxon>Pseudomonadati</taxon>
        <taxon>Pseudomonadota</taxon>
        <taxon>Alphaproteobacteria</taxon>
        <taxon>Maricaulales</taxon>
        <taxon>Maricaulaceae</taxon>
        <taxon>Maricaulis</taxon>
    </lineage>
</organism>
<keyword evidence="4" id="KW-0804">Transcription</keyword>
<reference evidence="6 7" key="1">
    <citation type="submission" date="2018-10" db="EMBL/GenBank/DDBJ databases">
        <title>Genomic Encyclopedia of Type Strains, Phase IV (KMG-IV): sequencing the most valuable type-strain genomes for metagenomic binning, comparative biology and taxonomic classification.</title>
        <authorList>
            <person name="Goeker M."/>
        </authorList>
    </citation>
    <scope>NUCLEOTIDE SEQUENCE [LARGE SCALE GENOMIC DNA]</scope>
    <source>
        <strain evidence="6 7">DSM 4734</strain>
    </source>
</reference>
<dbReference type="Gene3D" id="3.40.190.290">
    <property type="match status" value="1"/>
</dbReference>
<evidence type="ECO:0000256" key="3">
    <source>
        <dbReference type="ARBA" id="ARBA00023125"/>
    </source>
</evidence>